<evidence type="ECO:0000313" key="2">
    <source>
        <dbReference type="Proteomes" id="UP001219525"/>
    </source>
</evidence>
<protein>
    <submittedName>
        <fullName evidence="1">Uncharacterized protein</fullName>
    </submittedName>
</protein>
<dbReference type="Proteomes" id="UP001219525">
    <property type="component" value="Unassembled WGS sequence"/>
</dbReference>
<evidence type="ECO:0000313" key="1">
    <source>
        <dbReference type="EMBL" id="KAJ7193957.1"/>
    </source>
</evidence>
<accession>A0AAD6Y6V3</accession>
<dbReference type="EMBL" id="JARJCW010000103">
    <property type="protein sequence ID" value="KAJ7193957.1"/>
    <property type="molecule type" value="Genomic_DNA"/>
</dbReference>
<keyword evidence="2" id="KW-1185">Reference proteome</keyword>
<gene>
    <name evidence="1" type="ORF">GGX14DRAFT_576810</name>
</gene>
<name>A0AAD6Y6V3_9AGAR</name>
<proteinExistence type="predicted"/>
<organism evidence="1 2">
    <name type="scientific">Mycena pura</name>
    <dbReference type="NCBI Taxonomy" id="153505"/>
    <lineage>
        <taxon>Eukaryota</taxon>
        <taxon>Fungi</taxon>
        <taxon>Dikarya</taxon>
        <taxon>Basidiomycota</taxon>
        <taxon>Agaricomycotina</taxon>
        <taxon>Agaricomycetes</taxon>
        <taxon>Agaricomycetidae</taxon>
        <taxon>Agaricales</taxon>
        <taxon>Marasmiineae</taxon>
        <taxon>Mycenaceae</taxon>
        <taxon>Mycena</taxon>
    </lineage>
</organism>
<dbReference type="AlphaFoldDB" id="A0AAD6Y6V3"/>
<sequence length="245" mass="27946">MDSNYIDVDSDDENTVLQIPTSLLSHLPPKTLPVAQLLLFTLPPIASNDDDTDFENMYTTVEPTQNIEDLLPFLEVPSRPTLQKMVSGFRRACGDGKKSLHMAINPEIAYPFYALPYWGEVLDASEAKSKWLRAERWLCQADHTPEEGELKLQVRAIWSVVRWHGNLQGFANLPMEYLAKLFSSDFLDIFRDHVEIGVKAQQICEEFRAEKELLAKAVASLNTVRRRGKANVNILEIEEEEEPEE</sequence>
<reference evidence="1" key="1">
    <citation type="submission" date="2023-03" db="EMBL/GenBank/DDBJ databases">
        <title>Massive genome expansion in bonnet fungi (Mycena s.s.) driven by repeated elements and novel gene families across ecological guilds.</title>
        <authorList>
            <consortium name="Lawrence Berkeley National Laboratory"/>
            <person name="Harder C.B."/>
            <person name="Miyauchi S."/>
            <person name="Viragh M."/>
            <person name="Kuo A."/>
            <person name="Thoen E."/>
            <person name="Andreopoulos B."/>
            <person name="Lu D."/>
            <person name="Skrede I."/>
            <person name="Drula E."/>
            <person name="Henrissat B."/>
            <person name="Morin E."/>
            <person name="Kohler A."/>
            <person name="Barry K."/>
            <person name="LaButti K."/>
            <person name="Morin E."/>
            <person name="Salamov A."/>
            <person name="Lipzen A."/>
            <person name="Mereny Z."/>
            <person name="Hegedus B."/>
            <person name="Baldrian P."/>
            <person name="Stursova M."/>
            <person name="Weitz H."/>
            <person name="Taylor A."/>
            <person name="Grigoriev I.V."/>
            <person name="Nagy L.G."/>
            <person name="Martin F."/>
            <person name="Kauserud H."/>
        </authorList>
    </citation>
    <scope>NUCLEOTIDE SEQUENCE</scope>
    <source>
        <strain evidence="1">9144</strain>
    </source>
</reference>
<comment type="caution">
    <text evidence="1">The sequence shown here is derived from an EMBL/GenBank/DDBJ whole genome shotgun (WGS) entry which is preliminary data.</text>
</comment>